<evidence type="ECO:0000313" key="3">
    <source>
        <dbReference type="Proteomes" id="UP000294527"/>
    </source>
</evidence>
<dbReference type="AlphaFoldDB" id="A0A4R4GJT2"/>
<organism evidence="2 3">
    <name type="scientific">Phocaeicola dorei</name>
    <dbReference type="NCBI Taxonomy" id="357276"/>
    <lineage>
        <taxon>Bacteria</taxon>
        <taxon>Pseudomonadati</taxon>
        <taxon>Bacteroidota</taxon>
        <taxon>Bacteroidia</taxon>
        <taxon>Bacteroidales</taxon>
        <taxon>Bacteroidaceae</taxon>
        <taxon>Phocaeicola</taxon>
    </lineage>
</organism>
<accession>A0A4R4GJT2</accession>
<feature type="domain" description="DUF6268" evidence="1">
    <location>
        <begin position="16"/>
        <end position="297"/>
    </location>
</feature>
<dbReference type="RefSeq" id="WP_008673001.1">
    <property type="nucleotide sequence ID" value="NZ_CAXSRD010000002.1"/>
</dbReference>
<dbReference type="Pfam" id="PF19783">
    <property type="entry name" value="DUF6268"/>
    <property type="match status" value="1"/>
</dbReference>
<dbReference type="InterPro" id="IPR046235">
    <property type="entry name" value="DUF6268"/>
</dbReference>
<dbReference type="Proteomes" id="UP000294527">
    <property type="component" value="Unassembled WGS sequence"/>
</dbReference>
<gene>
    <name evidence="2" type="ORF">E1I98_08385</name>
</gene>
<protein>
    <recommendedName>
        <fullName evidence="1">DUF6268 domain-containing protein</fullName>
    </recommendedName>
</protein>
<reference evidence="2 3" key="1">
    <citation type="journal article" date="2019" name="Nat. Microbiol.">
        <title>Genomic variation and strain-specific functional adaptation in the human gut microbiome during early life.</title>
        <authorList>
            <person name="Vatanen T."/>
            <person name="Plichta D.R."/>
            <person name="Somani J."/>
            <person name="Munch P.C."/>
            <person name="Arthur T.D."/>
            <person name="Hall A.B."/>
            <person name="Rudolf S."/>
            <person name="Oakeley E.J."/>
            <person name="Ke X."/>
            <person name="Young R.A."/>
            <person name="Haiser H.J."/>
            <person name="Kolde R."/>
            <person name="Yassour M."/>
            <person name="Luopajarvi K."/>
            <person name="Siljander H."/>
            <person name="Virtanen S.M."/>
            <person name="Ilonen J."/>
            <person name="Uibo R."/>
            <person name="Tillmann V."/>
            <person name="Mokurov S."/>
            <person name="Dorshakova N."/>
            <person name="Porter J.A."/>
            <person name="McHardy A.C."/>
            <person name="Lahdesmaki H."/>
            <person name="Vlamakis H."/>
            <person name="Huttenhower C."/>
            <person name="Knip M."/>
            <person name="Xavier R.J."/>
        </authorList>
    </citation>
    <scope>NUCLEOTIDE SEQUENCE [LARGE SCALE GENOMIC DNA]</scope>
    <source>
        <strain evidence="2 3">RJX1047</strain>
    </source>
</reference>
<comment type="caution">
    <text evidence="2">The sequence shown here is derived from an EMBL/GenBank/DDBJ whole genome shotgun (WGS) entry which is preliminary data.</text>
</comment>
<evidence type="ECO:0000259" key="1">
    <source>
        <dbReference type="Pfam" id="PF19783"/>
    </source>
</evidence>
<evidence type="ECO:0000313" key="2">
    <source>
        <dbReference type="EMBL" id="TDA76370.1"/>
    </source>
</evidence>
<dbReference type="EMBL" id="SLTU01000001">
    <property type="protein sequence ID" value="TDA76370.1"/>
    <property type="molecule type" value="Genomic_DNA"/>
</dbReference>
<proteinExistence type="predicted"/>
<name>A0A4R4GJT2_9BACT</name>
<sequence length="298" mass="33496">MKKILFLVILGFTAINIYGQGYVEAGYTPSRNFMKDEDGEKLGTGDMWQLRGRHTFQFSAKLNEREQPIVWSGTLSGMYAHMNNDGMAAEVNPNDILNVSFNVSHLRPLSSRWYMMASLGIGVYAVPKDISFKSILASGAIIFAYKLRDNLDIGVGAGLTNSYGVPLIMPMGFLKWNITGPYEVNVEVAGSMKASVSRVFSDRFRLSLVPMDMDGMSAVVKQNGDYKIYGVTRMRAYIRPEYKIGKKSYIYTEIGTDLYHTVKMSDRSYKGFINAFKGDDSWEFGQAFHIMAGFKYGF</sequence>